<evidence type="ECO:0000256" key="13">
    <source>
        <dbReference type="ARBA" id="ARBA00023170"/>
    </source>
</evidence>
<keyword evidence="11 15" id="KW-1133">Transmembrane helix</keyword>
<evidence type="ECO:0000313" key="17">
    <source>
        <dbReference type="EMBL" id="CAA2991727.1"/>
    </source>
</evidence>
<dbReference type="Proteomes" id="UP000594638">
    <property type="component" value="Unassembled WGS sequence"/>
</dbReference>
<organism evidence="17 18">
    <name type="scientific">Olea europaea subsp. europaea</name>
    <dbReference type="NCBI Taxonomy" id="158383"/>
    <lineage>
        <taxon>Eukaryota</taxon>
        <taxon>Viridiplantae</taxon>
        <taxon>Streptophyta</taxon>
        <taxon>Embryophyta</taxon>
        <taxon>Tracheophyta</taxon>
        <taxon>Spermatophyta</taxon>
        <taxon>Magnoliopsida</taxon>
        <taxon>eudicotyledons</taxon>
        <taxon>Gunneridae</taxon>
        <taxon>Pentapetalae</taxon>
        <taxon>asterids</taxon>
        <taxon>lamiids</taxon>
        <taxon>Lamiales</taxon>
        <taxon>Oleaceae</taxon>
        <taxon>Oleeae</taxon>
        <taxon>Olea</taxon>
    </lineage>
</organism>
<keyword evidence="17" id="KW-0808">Transferase</keyword>
<dbReference type="PANTHER" id="PTHR48008">
    <property type="entry name" value="LEUCINE-RICH REPEAT RECEPTOR-LIKE PROTEIN KINASE IMK3-RELATED"/>
    <property type="match status" value="1"/>
</dbReference>
<dbReference type="InterPro" id="IPR001245">
    <property type="entry name" value="Ser-Thr/Tyr_kinase_cat_dom"/>
</dbReference>
<dbReference type="FunFam" id="3.80.10.10:FF:000129">
    <property type="entry name" value="Leucine-rich repeat receptor-like kinase"/>
    <property type="match status" value="1"/>
</dbReference>
<feature type="transmembrane region" description="Helical" evidence="15">
    <location>
        <begin position="354"/>
        <end position="378"/>
    </location>
</feature>
<keyword evidence="5" id="KW-0433">Leucine-rich repeat</keyword>
<keyword evidence="6 15" id="KW-0812">Transmembrane</keyword>
<dbReference type="FunFam" id="3.80.10.10:FF:000383">
    <property type="entry name" value="Leucine-rich repeat receptor protein kinase EMS1"/>
    <property type="match status" value="1"/>
</dbReference>
<dbReference type="FunFam" id="3.80.10.10:FF:000041">
    <property type="entry name" value="LRR receptor-like serine/threonine-protein kinase ERECTA"/>
    <property type="match status" value="1"/>
</dbReference>
<dbReference type="InterPro" id="IPR011009">
    <property type="entry name" value="Kinase-like_dom_sf"/>
</dbReference>
<dbReference type="AlphaFoldDB" id="A0A8S0SFS9"/>
<evidence type="ECO:0000256" key="8">
    <source>
        <dbReference type="ARBA" id="ARBA00022737"/>
    </source>
</evidence>
<dbReference type="Gene3D" id="3.30.200.20">
    <property type="entry name" value="Phosphorylase Kinase, domain 1"/>
    <property type="match status" value="1"/>
</dbReference>
<keyword evidence="4" id="KW-0597">Phosphoprotein</keyword>
<evidence type="ECO:0000256" key="7">
    <source>
        <dbReference type="ARBA" id="ARBA00022729"/>
    </source>
</evidence>
<evidence type="ECO:0000256" key="4">
    <source>
        <dbReference type="ARBA" id="ARBA00022553"/>
    </source>
</evidence>
<evidence type="ECO:0000256" key="2">
    <source>
        <dbReference type="ARBA" id="ARBA00004236"/>
    </source>
</evidence>
<comment type="caution">
    <text evidence="17">The sequence shown here is derived from an EMBL/GenBank/DDBJ whole genome shotgun (WGS) entry which is preliminary data.</text>
</comment>
<dbReference type="PROSITE" id="PS50011">
    <property type="entry name" value="PROTEIN_KINASE_DOM"/>
    <property type="match status" value="1"/>
</dbReference>
<dbReference type="FunFam" id="3.30.200.20:FF:000486">
    <property type="entry name" value="Leucine-rich repeat receptor-like protein kinase"/>
    <property type="match status" value="1"/>
</dbReference>
<keyword evidence="18" id="KW-1185">Reference proteome</keyword>
<dbReference type="GO" id="GO:0004672">
    <property type="term" value="F:protein kinase activity"/>
    <property type="evidence" value="ECO:0007669"/>
    <property type="project" value="InterPro"/>
</dbReference>
<dbReference type="InterPro" id="IPR052451">
    <property type="entry name" value="Ser/Thr_kinase-like"/>
</dbReference>
<dbReference type="Gene3D" id="1.10.510.10">
    <property type="entry name" value="Transferase(Phosphotransferase) domain 1"/>
    <property type="match status" value="1"/>
</dbReference>
<dbReference type="Pfam" id="PF13855">
    <property type="entry name" value="LRR_8"/>
    <property type="match status" value="1"/>
</dbReference>
<keyword evidence="8" id="KW-0677">Repeat</keyword>
<dbReference type="SUPFAM" id="SSF52058">
    <property type="entry name" value="L domain-like"/>
    <property type="match status" value="1"/>
</dbReference>
<evidence type="ECO:0000256" key="15">
    <source>
        <dbReference type="SAM" id="Phobius"/>
    </source>
</evidence>
<dbReference type="CDD" id="cd14066">
    <property type="entry name" value="STKc_IRAK"/>
    <property type="match status" value="1"/>
</dbReference>
<dbReference type="PANTHER" id="PTHR48008:SF6">
    <property type="entry name" value="LEUCINE-RICH REPEAT RECEPTOR-LIKE PROTEIN KINASE IMK3-RELATED"/>
    <property type="match status" value="1"/>
</dbReference>
<evidence type="ECO:0000256" key="10">
    <source>
        <dbReference type="ARBA" id="ARBA00022840"/>
    </source>
</evidence>
<dbReference type="Pfam" id="PF00560">
    <property type="entry name" value="LRR_1"/>
    <property type="match status" value="4"/>
</dbReference>
<evidence type="ECO:0000256" key="5">
    <source>
        <dbReference type="ARBA" id="ARBA00022614"/>
    </source>
</evidence>
<evidence type="ECO:0000256" key="9">
    <source>
        <dbReference type="ARBA" id="ARBA00022741"/>
    </source>
</evidence>
<evidence type="ECO:0000256" key="1">
    <source>
        <dbReference type="ARBA" id="ARBA00004167"/>
    </source>
</evidence>
<evidence type="ECO:0000256" key="11">
    <source>
        <dbReference type="ARBA" id="ARBA00022989"/>
    </source>
</evidence>
<keyword evidence="3" id="KW-1003">Cell membrane</keyword>
<dbReference type="EMBL" id="CACTIH010005427">
    <property type="protein sequence ID" value="CAA2991727.1"/>
    <property type="molecule type" value="Genomic_DNA"/>
</dbReference>
<dbReference type="Gene3D" id="3.80.10.10">
    <property type="entry name" value="Ribonuclease Inhibitor"/>
    <property type="match status" value="1"/>
</dbReference>
<evidence type="ECO:0000256" key="14">
    <source>
        <dbReference type="ARBA" id="ARBA00023180"/>
    </source>
</evidence>
<dbReference type="InterPro" id="IPR032675">
    <property type="entry name" value="LRR_dom_sf"/>
</dbReference>
<dbReference type="Pfam" id="PF07714">
    <property type="entry name" value="PK_Tyr_Ser-Thr"/>
    <property type="match status" value="1"/>
</dbReference>
<evidence type="ECO:0000256" key="12">
    <source>
        <dbReference type="ARBA" id="ARBA00023136"/>
    </source>
</evidence>
<gene>
    <name evidence="17" type="ORF">OLEA9_A096340</name>
</gene>
<comment type="subcellular location">
    <subcellularLocation>
        <location evidence="2">Cell membrane</location>
    </subcellularLocation>
    <subcellularLocation>
        <location evidence="1">Membrane</location>
        <topology evidence="1">Single-pass membrane protein</topology>
    </subcellularLocation>
</comment>
<dbReference type="Gramene" id="OE9A096340T1">
    <property type="protein sequence ID" value="OE9A096340C1"/>
    <property type="gene ID" value="OE9A096340"/>
</dbReference>
<reference evidence="17 18" key="1">
    <citation type="submission" date="2019-12" db="EMBL/GenBank/DDBJ databases">
        <authorList>
            <person name="Alioto T."/>
            <person name="Alioto T."/>
            <person name="Gomez Garrido J."/>
        </authorList>
    </citation>
    <scope>NUCLEOTIDE SEQUENCE [LARGE SCALE GENOMIC DNA]</scope>
</reference>
<evidence type="ECO:0000259" key="16">
    <source>
        <dbReference type="PROSITE" id="PS50011"/>
    </source>
</evidence>
<dbReference type="PRINTS" id="PR00019">
    <property type="entry name" value="LEURICHRPT"/>
</dbReference>
<keyword evidence="10" id="KW-0067">ATP-binding</keyword>
<keyword evidence="12 15" id="KW-0472">Membrane</keyword>
<dbReference type="OrthoDB" id="1890790at2759"/>
<protein>
    <submittedName>
        <fullName evidence="17">Probably inactive leucine-rich repeat receptor kinase IMK2</fullName>
    </submittedName>
</protein>
<keyword evidence="14" id="KW-0325">Glycoprotein</keyword>
<dbReference type="GO" id="GO:0005886">
    <property type="term" value="C:plasma membrane"/>
    <property type="evidence" value="ECO:0007669"/>
    <property type="project" value="UniProtKB-SubCell"/>
</dbReference>
<name>A0A8S0SFS9_OLEEU</name>
<evidence type="ECO:0000256" key="3">
    <source>
        <dbReference type="ARBA" id="ARBA00022475"/>
    </source>
</evidence>
<accession>A0A8S0SFS9</accession>
<evidence type="ECO:0000256" key="6">
    <source>
        <dbReference type="ARBA" id="ARBA00022692"/>
    </source>
</evidence>
<dbReference type="InterPro" id="IPR000719">
    <property type="entry name" value="Prot_kinase_dom"/>
</dbReference>
<proteinExistence type="predicted"/>
<feature type="domain" description="Protein kinase" evidence="16">
    <location>
        <begin position="438"/>
        <end position="709"/>
    </location>
</feature>
<keyword evidence="9" id="KW-0547">Nucleotide-binding</keyword>
<sequence length="731" mass="78355">MEALLFFDLFKKAVSVCSDFLGFSAVYLCDSASFKPGLGCWNDSGYGACSGGWVGIKCSQGQVIVIQLPWRGLGGRITEKIAQFLALRKLSLHDNVIGGSIPTSLGFLPNLRGVQLFNHRFSGSIPSSLGLCPLLQTLDLGNNSLSGAIPSSLVNSTKLLRLNISYNSLSGSIPVSLTQSPSLVFLAIQNNNLSGSIPSFGKLSELQEISLSHNKLSGGLPSNIGNLSRLRTIDFSYNAINGSLPNNLSNLQNLSVLNLRNNQFNGQIPATIGNISSPRHLDLSLNNLSAEIPTSLGDLLNLNYFNVSYNKFSGPVPAKLSRKFDSSALVGNLELSPSLEAPKKQGRKLSTKDIILIAAGALLIILLILCCILLCCLIRKRAAAKEAEGGRAAGRAAVARGEKGVPPTAGEVEASGETGGKLVHFDGNMIFTADDLLCATAEIMGKSTYGTVYKATLEDGSQVAVKRLREKITKGQREFETEVNSFGKIRHPNLLALRAYYLGPKGEKLLVFDYRPKGSLTSFLHGRGSDITVDWPTRMNISKGVARGLLYLHTNVNIIHGNLTSNNVLIDENNNANIADYGLSRPMTTAANANVIATAGALGYRAPELSKLKKATTKTDVYSLGVIILELLTGKSPGQAMNGIDLPQWVASIVKEKWTNEVFDLELMKDSSVIGNELLHTLKLALHCVDPSPSVRPEVHQVLQQLEEIRPETVTSSGYDAGAVAVPSTSD</sequence>
<keyword evidence="13 17" id="KW-0675">Receptor</keyword>
<keyword evidence="7" id="KW-0732">Signal</keyword>
<dbReference type="GO" id="GO:0005524">
    <property type="term" value="F:ATP binding"/>
    <property type="evidence" value="ECO:0007669"/>
    <property type="project" value="UniProtKB-KW"/>
</dbReference>
<keyword evidence="17" id="KW-0418">Kinase</keyword>
<dbReference type="SUPFAM" id="SSF56112">
    <property type="entry name" value="Protein kinase-like (PK-like)"/>
    <property type="match status" value="1"/>
</dbReference>
<dbReference type="InterPro" id="IPR001611">
    <property type="entry name" value="Leu-rich_rpt"/>
</dbReference>
<dbReference type="FunFam" id="1.10.510.10:FF:000480">
    <property type="entry name" value="Pollen receptor-like kinase 1"/>
    <property type="match status" value="1"/>
</dbReference>
<evidence type="ECO:0000313" key="18">
    <source>
        <dbReference type="Proteomes" id="UP000594638"/>
    </source>
</evidence>